<protein>
    <submittedName>
        <fullName evidence="3">FoxTVIII</fullName>
    </submittedName>
</protein>
<gene>
    <name evidence="3" type="primary">foxTVIII</name>
</gene>
<keyword evidence="1" id="KW-0472">Membrane</keyword>
<sequence length="101" mass="11066">MQTLANWDGGPGPWILFFPLIWAAVVIGVVTVLRRTAWRGRRGPWRGTGAFGPADGRPVGDEPIAVLGRRFASGEIDEDEYWRRLSVLDEQFGRTGKGGAA</sequence>
<keyword evidence="1" id="KW-1133">Transmembrane helix</keyword>
<reference evidence="3" key="1">
    <citation type="submission" date="2015-08" db="EMBL/GenBank/DDBJ databases">
        <title>Increased production of foxicin belonging to a new class of ortho quinone natural products after deletion of an oxygenase gene involved in polyketomycin biosynthesis in Streptomyces diastatochromogenes Tue6028.</title>
        <authorList>
            <person name="Greule A."/>
            <person name="Peitner I."/>
            <person name="Zhang S."/>
            <person name="Marolt M."/>
            <person name="Burschel S."/>
            <person name="De Ford C."/>
            <person name="Li S.-M."/>
            <person name="Murillo R."/>
            <person name="Friedrich T."/>
            <person name="Merfort I."/>
            <person name="Luedeke S."/>
            <person name="Mueller M."/>
            <person name="Bechthold A."/>
        </authorList>
    </citation>
    <scope>NUCLEOTIDE SEQUENCE</scope>
    <source>
        <strain evidence="3">Tue6028</strain>
    </source>
</reference>
<keyword evidence="1" id="KW-0812">Transmembrane</keyword>
<feature type="domain" description="SHOCT" evidence="2">
    <location>
        <begin position="62"/>
        <end position="88"/>
    </location>
</feature>
<dbReference type="EMBL" id="KT440882">
    <property type="protein sequence ID" value="AOE23596.1"/>
    <property type="molecule type" value="Genomic_DNA"/>
</dbReference>
<evidence type="ECO:0000259" key="2">
    <source>
        <dbReference type="Pfam" id="PF09851"/>
    </source>
</evidence>
<feature type="transmembrane region" description="Helical" evidence="1">
    <location>
        <begin position="12"/>
        <end position="33"/>
    </location>
</feature>
<proteinExistence type="predicted"/>
<organism evidence="3">
    <name type="scientific">Streptomyces diastatochromogenes</name>
    <dbReference type="NCBI Taxonomy" id="42236"/>
    <lineage>
        <taxon>Bacteria</taxon>
        <taxon>Bacillati</taxon>
        <taxon>Actinomycetota</taxon>
        <taxon>Actinomycetes</taxon>
        <taxon>Kitasatosporales</taxon>
        <taxon>Streptomycetaceae</taxon>
        <taxon>Streptomyces</taxon>
    </lineage>
</organism>
<dbReference type="Pfam" id="PF09851">
    <property type="entry name" value="SHOCT"/>
    <property type="match status" value="1"/>
</dbReference>
<dbReference type="InterPro" id="IPR018649">
    <property type="entry name" value="SHOCT"/>
</dbReference>
<dbReference type="AlphaFoldDB" id="A0A1L2FUB2"/>
<evidence type="ECO:0000256" key="1">
    <source>
        <dbReference type="SAM" id="Phobius"/>
    </source>
</evidence>
<name>A0A1L2FUB2_STRDA</name>
<evidence type="ECO:0000313" key="3">
    <source>
        <dbReference type="EMBL" id="AOE23596.1"/>
    </source>
</evidence>
<accession>A0A1L2FUB2</accession>